<dbReference type="InterPro" id="IPR036388">
    <property type="entry name" value="WH-like_DNA-bd_sf"/>
</dbReference>
<name>A0A0L0KJ81_9ACTN</name>
<proteinExistence type="predicted"/>
<dbReference type="SUPFAM" id="SSF46785">
    <property type="entry name" value="Winged helix' DNA-binding domain"/>
    <property type="match status" value="1"/>
</dbReference>
<dbReference type="OrthoDB" id="162531at2"/>
<dbReference type="GO" id="GO:0003700">
    <property type="term" value="F:DNA-binding transcription factor activity"/>
    <property type="evidence" value="ECO:0007669"/>
    <property type="project" value="InterPro"/>
</dbReference>
<dbReference type="EMBL" id="JPPY01000063">
    <property type="protein sequence ID" value="KND37614.1"/>
    <property type="molecule type" value="Genomic_DNA"/>
</dbReference>
<dbReference type="InterPro" id="IPR039422">
    <property type="entry name" value="MarR/SlyA-like"/>
</dbReference>
<dbReference type="SMART" id="SM00347">
    <property type="entry name" value="HTH_MARR"/>
    <property type="match status" value="1"/>
</dbReference>
<dbReference type="PANTHER" id="PTHR33164">
    <property type="entry name" value="TRANSCRIPTIONAL REGULATOR, MARR FAMILY"/>
    <property type="match status" value="1"/>
</dbReference>
<dbReference type="Pfam" id="PF01047">
    <property type="entry name" value="MarR"/>
    <property type="match status" value="1"/>
</dbReference>
<reference evidence="3" key="1">
    <citation type="submission" date="2014-07" db="EMBL/GenBank/DDBJ databases">
        <title>Genome sequencing of plant-pathogenic Streptomyces species.</title>
        <authorList>
            <person name="Harrison J."/>
            <person name="Sapp M."/>
            <person name="Thwaites R."/>
            <person name="Studholme D.J."/>
        </authorList>
    </citation>
    <scope>NUCLEOTIDE SEQUENCE [LARGE SCALE GENOMIC DNA]</scope>
    <source>
        <strain evidence="3">NCPPB 4445</strain>
    </source>
</reference>
<dbReference type="PANTHER" id="PTHR33164:SF94">
    <property type="entry name" value="TRANSCRIPTIONAL REGULATORY PROTEIN-RELATED"/>
    <property type="match status" value="1"/>
</dbReference>
<evidence type="ECO:0000313" key="3">
    <source>
        <dbReference type="Proteomes" id="UP000037151"/>
    </source>
</evidence>
<dbReference type="GO" id="GO:0006950">
    <property type="term" value="P:response to stress"/>
    <property type="evidence" value="ECO:0007669"/>
    <property type="project" value="TreeGrafter"/>
</dbReference>
<dbReference type="InterPro" id="IPR036390">
    <property type="entry name" value="WH_DNA-bd_sf"/>
</dbReference>
<dbReference type="AlphaFoldDB" id="A0A0L0KJ81"/>
<dbReference type="Proteomes" id="UP000037151">
    <property type="component" value="Unassembled WGS sequence"/>
</dbReference>
<gene>
    <name evidence="2" type="ORF">IQ63_09465</name>
</gene>
<dbReference type="PROSITE" id="PS50995">
    <property type="entry name" value="HTH_MARR_2"/>
    <property type="match status" value="1"/>
</dbReference>
<dbReference type="PRINTS" id="PR00598">
    <property type="entry name" value="HTHMARR"/>
</dbReference>
<dbReference type="RefSeq" id="WP_050370237.1">
    <property type="nucleotide sequence ID" value="NZ_KQ257813.1"/>
</dbReference>
<feature type="domain" description="HTH marR-type" evidence="1">
    <location>
        <begin position="1"/>
        <end position="138"/>
    </location>
</feature>
<dbReference type="InterPro" id="IPR000835">
    <property type="entry name" value="HTH_MarR-typ"/>
</dbReference>
<comment type="caution">
    <text evidence="2">The sequence shown here is derived from an EMBL/GenBank/DDBJ whole genome shotgun (WGS) entry which is preliminary data.</text>
</comment>
<sequence>MADLKQVYRDLVQFEIELWNAVDARLQAAHGLPLTSFEVMRLLGQRSECRVQDVAEAFGITVGGTSKVVDRLEASGYCRRRPNPNDRRSSLIELTSEGRRLTDAAERDFEAELDLRIGSVLSEDELEAFGATLKALRATRFW</sequence>
<organism evidence="2 3">
    <name type="scientific">Streptomyces acidiscabies</name>
    <dbReference type="NCBI Taxonomy" id="42234"/>
    <lineage>
        <taxon>Bacteria</taxon>
        <taxon>Bacillati</taxon>
        <taxon>Actinomycetota</taxon>
        <taxon>Actinomycetes</taxon>
        <taxon>Kitasatosporales</taxon>
        <taxon>Streptomycetaceae</taxon>
        <taxon>Streptomyces</taxon>
    </lineage>
</organism>
<dbReference type="Gene3D" id="1.10.10.10">
    <property type="entry name" value="Winged helix-like DNA-binding domain superfamily/Winged helix DNA-binding domain"/>
    <property type="match status" value="1"/>
</dbReference>
<accession>A0A0L0KJ81</accession>
<dbReference type="PATRIC" id="fig|42234.21.peg.1951"/>
<evidence type="ECO:0000259" key="1">
    <source>
        <dbReference type="PROSITE" id="PS50995"/>
    </source>
</evidence>
<protein>
    <submittedName>
        <fullName evidence="2">MarR family transcriptional regulator</fullName>
    </submittedName>
</protein>
<evidence type="ECO:0000313" key="2">
    <source>
        <dbReference type="EMBL" id="KND37614.1"/>
    </source>
</evidence>